<dbReference type="GeneID" id="31009243"/>
<evidence type="ECO:0000313" key="2">
    <source>
        <dbReference type="EMBL" id="OKL55243.1"/>
    </source>
</evidence>
<accession>A0A1Q5Q6B0</accession>
<dbReference type="Proteomes" id="UP000214365">
    <property type="component" value="Unassembled WGS sequence"/>
</dbReference>
<organism evidence="2 3">
    <name type="scientific">Talaromyces atroroseus</name>
    <dbReference type="NCBI Taxonomy" id="1441469"/>
    <lineage>
        <taxon>Eukaryota</taxon>
        <taxon>Fungi</taxon>
        <taxon>Dikarya</taxon>
        <taxon>Ascomycota</taxon>
        <taxon>Pezizomycotina</taxon>
        <taxon>Eurotiomycetes</taxon>
        <taxon>Eurotiomycetidae</taxon>
        <taxon>Eurotiales</taxon>
        <taxon>Trichocomaceae</taxon>
        <taxon>Talaromyces</taxon>
        <taxon>Talaromyces sect. Trachyspermi</taxon>
    </lineage>
</organism>
<proteinExistence type="predicted"/>
<feature type="compositionally biased region" description="Polar residues" evidence="1">
    <location>
        <begin position="137"/>
        <end position="146"/>
    </location>
</feature>
<evidence type="ECO:0000313" key="3">
    <source>
        <dbReference type="Proteomes" id="UP000214365"/>
    </source>
</evidence>
<dbReference type="RefSeq" id="XP_020115364.1">
    <property type="nucleotide sequence ID" value="XM_020265413.1"/>
</dbReference>
<gene>
    <name evidence="2" type="ORF">UA08_09487</name>
</gene>
<dbReference type="EMBL" id="LFMY01000026">
    <property type="protein sequence ID" value="OKL55243.1"/>
    <property type="molecule type" value="Genomic_DNA"/>
</dbReference>
<feature type="compositionally biased region" description="Basic residues" evidence="1">
    <location>
        <begin position="118"/>
        <end position="128"/>
    </location>
</feature>
<protein>
    <submittedName>
        <fullName evidence="2">Uncharacterized protein</fullName>
    </submittedName>
</protein>
<evidence type="ECO:0000256" key="1">
    <source>
        <dbReference type="SAM" id="MobiDB-lite"/>
    </source>
</evidence>
<feature type="region of interest" description="Disordered" evidence="1">
    <location>
        <begin position="113"/>
        <end position="174"/>
    </location>
</feature>
<reference evidence="2 3" key="1">
    <citation type="submission" date="2015-06" db="EMBL/GenBank/DDBJ databases">
        <title>Talaromyces atroroseus IBT 11181 draft genome.</title>
        <authorList>
            <person name="Rasmussen K.B."/>
            <person name="Rasmussen S."/>
            <person name="Petersen B."/>
            <person name="Sicheritz-Ponten T."/>
            <person name="Mortensen U.H."/>
            <person name="Thrane U."/>
        </authorList>
    </citation>
    <scope>NUCLEOTIDE SEQUENCE [LARGE SCALE GENOMIC DNA]</scope>
    <source>
        <strain evidence="2 3">IBT 11181</strain>
    </source>
</reference>
<sequence length="174" mass="19659">MTAVDEFFESLSKTTAALDRDKSFLNAKQYSNLLSAFILIRHGHTSAGASRATSSRYNRAQQHLRNALSLGNGHLKHDDLFPRLETWFKDHPVSKTLESLALRQIDLVQKDIDAGHLGPKRKQRRAQKPVRQEKSRTSPQDTSDLSDTLLARQNPDLRSPHRELESPQNPGSNI</sequence>
<name>A0A1Q5Q6B0_TALAT</name>
<comment type="caution">
    <text evidence="2">The sequence shown here is derived from an EMBL/GenBank/DDBJ whole genome shotgun (WGS) entry which is preliminary data.</text>
</comment>
<dbReference type="AlphaFoldDB" id="A0A1Q5Q6B0"/>
<keyword evidence="3" id="KW-1185">Reference proteome</keyword>